<dbReference type="HOGENOM" id="CLU_2864085_0_0_10"/>
<name>A0A069QGX5_HOYLO</name>
<accession>A0A069QGX5</accession>
<reference evidence="1 2" key="1">
    <citation type="submission" date="2013-08" db="EMBL/GenBank/DDBJ databases">
        <authorList>
            <person name="Weinstock G."/>
            <person name="Sodergren E."/>
            <person name="Wylie T."/>
            <person name="Fulton L."/>
            <person name="Fulton R."/>
            <person name="Fronick C."/>
            <person name="O'Laughlin M."/>
            <person name="Godfrey J."/>
            <person name="Miner T."/>
            <person name="Herter B."/>
            <person name="Appelbaum E."/>
            <person name="Cordes M."/>
            <person name="Lek S."/>
            <person name="Wollam A."/>
            <person name="Pepin K.H."/>
            <person name="Palsikar V.B."/>
            <person name="Mitreva M."/>
            <person name="Wilson R.K."/>
        </authorList>
    </citation>
    <scope>NUCLEOTIDE SEQUENCE [LARGE SCALE GENOMIC DNA]</scope>
    <source>
        <strain evidence="1 2">ATCC 15930</strain>
    </source>
</reference>
<organism evidence="1 2">
    <name type="scientific">Hoylesella loescheii DSM 19665 = JCM 12249 = ATCC 15930</name>
    <dbReference type="NCBI Taxonomy" id="1122985"/>
    <lineage>
        <taxon>Bacteria</taxon>
        <taxon>Pseudomonadati</taxon>
        <taxon>Bacteroidota</taxon>
        <taxon>Bacteroidia</taxon>
        <taxon>Bacteroidales</taxon>
        <taxon>Prevotellaceae</taxon>
        <taxon>Hoylesella</taxon>
    </lineage>
</organism>
<dbReference type="AlphaFoldDB" id="A0A069QGX5"/>
<gene>
    <name evidence="1" type="ORF">HMPREF1991_02643</name>
</gene>
<comment type="caution">
    <text evidence="1">The sequence shown here is derived from an EMBL/GenBank/DDBJ whole genome shotgun (WGS) entry which is preliminary data.</text>
</comment>
<dbReference type="EMBL" id="JNGW01000116">
    <property type="protein sequence ID" value="KDR51279.1"/>
    <property type="molecule type" value="Genomic_DNA"/>
</dbReference>
<keyword evidence="2" id="KW-1185">Reference proteome</keyword>
<dbReference type="PATRIC" id="fig|1122985.7.peg.2737"/>
<dbReference type="Proteomes" id="UP000027442">
    <property type="component" value="Unassembled WGS sequence"/>
</dbReference>
<evidence type="ECO:0000313" key="2">
    <source>
        <dbReference type="Proteomes" id="UP000027442"/>
    </source>
</evidence>
<protein>
    <submittedName>
        <fullName evidence="1">Uncharacterized protein</fullName>
    </submittedName>
</protein>
<evidence type="ECO:0000313" key="1">
    <source>
        <dbReference type="EMBL" id="KDR51279.1"/>
    </source>
</evidence>
<proteinExistence type="predicted"/>
<sequence length="64" mass="7396">MNKIGQAKKWLSRRLSLGGSRHNDCFLFHTSRVETYPKPLKGYLPAFQFTILRTENLQVMSAVI</sequence>